<feature type="transmembrane region" description="Helical" evidence="1">
    <location>
        <begin position="95"/>
        <end position="113"/>
    </location>
</feature>
<accession>A0A941BD84</accession>
<keyword evidence="3" id="KW-0418">Kinase</keyword>
<dbReference type="EMBL" id="JAGQDD010000002">
    <property type="protein sequence ID" value="MBQ0929956.1"/>
    <property type="molecule type" value="Genomic_DNA"/>
</dbReference>
<dbReference type="Gene3D" id="3.30.565.10">
    <property type="entry name" value="Histidine kinase-like ATPase, C-terminal domain"/>
    <property type="match status" value="1"/>
</dbReference>
<evidence type="ECO:0000256" key="1">
    <source>
        <dbReference type="SAM" id="Phobius"/>
    </source>
</evidence>
<dbReference type="InterPro" id="IPR050640">
    <property type="entry name" value="Bact_2-comp_sensor_kinase"/>
</dbReference>
<keyword evidence="1" id="KW-0812">Transmembrane</keyword>
<keyword evidence="3" id="KW-0808">Transferase</keyword>
<sequence>MVLRALLVAIAVTAIGLAFSHARLLDWALAMGTWATWVVPSALLWLLLACAAGQGLARRWPAWVAPVQALAGAVAAALVWQLLDHWRLAPRPASWLAPALAGGALALLMVRTVRWRERARLPATAAAQLADLQTRIRPHFLFNTLNTAIALVQHDPRRAEEVLEDLAELFRATLGTLNRASTLAEEAELARRYLSIEELRFGARLTVRWDLDPNAASARLPTLALQPLVENAVRHGVEPAARGGTIEVRSRRRRDRVLLSVTNTVPLEAAPRPGHGIGLASVRERLRLLHDLDADVHSGIIEDGRWRVSLSLPAE</sequence>
<organism evidence="3 4">
    <name type="scientific">Ideonella alba</name>
    <dbReference type="NCBI Taxonomy" id="2824118"/>
    <lineage>
        <taxon>Bacteria</taxon>
        <taxon>Pseudomonadati</taxon>
        <taxon>Pseudomonadota</taxon>
        <taxon>Betaproteobacteria</taxon>
        <taxon>Burkholderiales</taxon>
        <taxon>Sphaerotilaceae</taxon>
        <taxon>Ideonella</taxon>
    </lineage>
</organism>
<dbReference type="PANTHER" id="PTHR34220">
    <property type="entry name" value="SENSOR HISTIDINE KINASE YPDA"/>
    <property type="match status" value="1"/>
</dbReference>
<dbReference type="InterPro" id="IPR036890">
    <property type="entry name" value="HATPase_C_sf"/>
</dbReference>
<dbReference type="PANTHER" id="PTHR34220:SF7">
    <property type="entry name" value="SENSOR HISTIDINE KINASE YPDA"/>
    <property type="match status" value="1"/>
</dbReference>
<gene>
    <name evidence="3" type="ORF">KAK03_05600</name>
</gene>
<proteinExistence type="predicted"/>
<dbReference type="Proteomes" id="UP000676246">
    <property type="component" value="Unassembled WGS sequence"/>
</dbReference>
<dbReference type="AlphaFoldDB" id="A0A941BD84"/>
<dbReference type="InterPro" id="IPR010559">
    <property type="entry name" value="Sig_transdc_His_kin_internal"/>
</dbReference>
<protein>
    <submittedName>
        <fullName evidence="3">Histidine kinase</fullName>
    </submittedName>
</protein>
<feature type="domain" description="Signal transduction histidine kinase internal region" evidence="2">
    <location>
        <begin position="127"/>
        <end position="205"/>
    </location>
</feature>
<keyword evidence="1" id="KW-1133">Transmembrane helix</keyword>
<feature type="transmembrane region" description="Helical" evidence="1">
    <location>
        <begin position="63"/>
        <end position="83"/>
    </location>
</feature>
<dbReference type="GO" id="GO:0016020">
    <property type="term" value="C:membrane"/>
    <property type="evidence" value="ECO:0007669"/>
    <property type="project" value="InterPro"/>
</dbReference>
<dbReference type="GO" id="GO:0000155">
    <property type="term" value="F:phosphorelay sensor kinase activity"/>
    <property type="evidence" value="ECO:0007669"/>
    <property type="project" value="InterPro"/>
</dbReference>
<evidence type="ECO:0000313" key="3">
    <source>
        <dbReference type="EMBL" id="MBQ0929956.1"/>
    </source>
</evidence>
<reference evidence="3 4" key="1">
    <citation type="submission" date="2021-04" db="EMBL/GenBank/DDBJ databases">
        <title>The genome sequence of Ideonella sp. 3Y2.</title>
        <authorList>
            <person name="Liu Y."/>
        </authorList>
    </citation>
    <scope>NUCLEOTIDE SEQUENCE [LARGE SCALE GENOMIC DNA]</scope>
    <source>
        <strain evidence="3 4">3Y2</strain>
    </source>
</reference>
<evidence type="ECO:0000313" key="4">
    <source>
        <dbReference type="Proteomes" id="UP000676246"/>
    </source>
</evidence>
<comment type="caution">
    <text evidence="3">The sequence shown here is derived from an EMBL/GenBank/DDBJ whole genome shotgun (WGS) entry which is preliminary data.</text>
</comment>
<name>A0A941BD84_9BURK</name>
<feature type="transmembrane region" description="Helical" evidence="1">
    <location>
        <begin position="32"/>
        <end position="51"/>
    </location>
</feature>
<keyword evidence="4" id="KW-1185">Reference proteome</keyword>
<evidence type="ECO:0000259" key="2">
    <source>
        <dbReference type="Pfam" id="PF06580"/>
    </source>
</evidence>
<dbReference type="SUPFAM" id="SSF55874">
    <property type="entry name" value="ATPase domain of HSP90 chaperone/DNA topoisomerase II/histidine kinase"/>
    <property type="match status" value="1"/>
</dbReference>
<keyword evidence="1" id="KW-0472">Membrane</keyword>
<dbReference type="Pfam" id="PF06580">
    <property type="entry name" value="His_kinase"/>
    <property type="match status" value="1"/>
</dbReference>